<dbReference type="CDD" id="cd06165">
    <property type="entry name" value="Sortase_A"/>
    <property type="match status" value="1"/>
</dbReference>
<keyword evidence="7" id="KW-1185">Reference proteome</keyword>
<organism evidence="6 7">
    <name type="scientific">Lacticaseibacillus nasuensis JCM 17158</name>
    <dbReference type="NCBI Taxonomy" id="1291734"/>
    <lineage>
        <taxon>Bacteria</taxon>
        <taxon>Bacillati</taxon>
        <taxon>Bacillota</taxon>
        <taxon>Bacilli</taxon>
        <taxon>Lactobacillales</taxon>
        <taxon>Lactobacillaceae</taxon>
        <taxon>Lacticaseibacillus</taxon>
    </lineage>
</organism>
<dbReference type="InterPro" id="IPR005754">
    <property type="entry name" value="Sortase"/>
</dbReference>
<keyword evidence="5" id="KW-1133">Transmembrane helix</keyword>
<evidence type="ECO:0000256" key="5">
    <source>
        <dbReference type="SAM" id="Phobius"/>
    </source>
</evidence>
<feature type="active site" description="Acyl-thioester intermediate" evidence="4">
    <location>
        <position position="188"/>
    </location>
</feature>
<dbReference type="Pfam" id="PF04203">
    <property type="entry name" value="Sortase"/>
    <property type="match status" value="1"/>
</dbReference>
<keyword evidence="5" id="KW-0472">Membrane</keyword>
<reference evidence="6 7" key="1">
    <citation type="journal article" date="2015" name="Genome Announc.">
        <title>Expanding the biotechnology potential of lactobacilli through comparative genomics of 213 strains and associated genera.</title>
        <authorList>
            <person name="Sun Z."/>
            <person name="Harris H.M."/>
            <person name="McCann A."/>
            <person name="Guo C."/>
            <person name="Argimon S."/>
            <person name="Zhang W."/>
            <person name="Yang X."/>
            <person name="Jeffery I.B."/>
            <person name="Cooney J.C."/>
            <person name="Kagawa T.F."/>
            <person name="Liu W."/>
            <person name="Song Y."/>
            <person name="Salvetti E."/>
            <person name="Wrobel A."/>
            <person name="Rasinkangas P."/>
            <person name="Parkhill J."/>
            <person name="Rea M.C."/>
            <person name="O'Sullivan O."/>
            <person name="Ritari J."/>
            <person name="Douillard F.P."/>
            <person name="Paul Ross R."/>
            <person name="Yang R."/>
            <person name="Briner A.E."/>
            <person name="Felis G.E."/>
            <person name="de Vos W.M."/>
            <person name="Barrangou R."/>
            <person name="Klaenhammer T.R."/>
            <person name="Caufield P.W."/>
            <person name="Cui Y."/>
            <person name="Zhang H."/>
            <person name="O'Toole P.W."/>
        </authorList>
    </citation>
    <scope>NUCLEOTIDE SEQUENCE [LARGE SCALE GENOMIC DNA]</scope>
    <source>
        <strain evidence="6 7">JCM 17158</strain>
    </source>
</reference>
<dbReference type="GO" id="GO:0006508">
    <property type="term" value="P:proteolysis"/>
    <property type="evidence" value="ECO:0007669"/>
    <property type="project" value="UniProtKB-KW"/>
</dbReference>
<feature type="transmembrane region" description="Helical" evidence="5">
    <location>
        <begin position="227"/>
        <end position="250"/>
    </location>
</feature>
<evidence type="ECO:0000313" key="7">
    <source>
        <dbReference type="Proteomes" id="UP000051804"/>
    </source>
</evidence>
<sequence length="266" mass="29496">MKTFLRAFWPACLFVVVIAVLAGTGYIAVTTNISTAGDWRTHAQANAQRPAGHPAKIRDTTVQALATAKRQAIATQRQHGIGLLRVPSQHIELTIFGTMTNTTLSLGVARYFPSRTMGDGNNVYAAHNLAAANLLLTRTAHLQHGAAITQTDFVHTYHYRVVYNRVVKATEVAVLKQTKEDRLTLIRCEGDVGTNFRRVIIARKTAVTPYVATPAAPHRLTQRLAPLVPVLLTPWFNLAVLLCFSGLLYLGSRRYRQLQEEHHENL</sequence>
<evidence type="ECO:0000256" key="4">
    <source>
        <dbReference type="PIRSR" id="PIRSR605754-1"/>
    </source>
</evidence>
<dbReference type="AlphaFoldDB" id="A0A0R1JW32"/>
<comment type="caution">
    <text evidence="6">The sequence shown here is derived from an EMBL/GenBank/DDBJ whole genome shotgun (WGS) entry which is preliminary data.</text>
</comment>
<dbReference type="InterPro" id="IPR023365">
    <property type="entry name" value="Sortase_dom-sf"/>
</dbReference>
<protein>
    <recommendedName>
        <fullName evidence="8">Sortase</fullName>
    </recommendedName>
</protein>
<evidence type="ECO:0000256" key="3">
    <source>
        <dbReference type="ARBA" id="ARBA00022807"/>
    </source>
</evidence>
<evidence type="ECO:0000256" key="1">
    <source>
        <dbReference type="ARBA" id="ARBA00022670"/>
    </source>
</evidence>
<proteinExistence type="predicted"/>
<dbReference type="Gene3D" id="2.40.260.10">
    <property type="entry name" value="Sortase"/>
    <property type="match status" value="1"/>
</dbReference>
<dbReference type="InterPro" id="IPR042007">
    <property type="entry name" value="Sortase_A"/>
</dbReference>
<accession>A0A0R1JW32</accession>
<dbReference type="OrthoDB" id="2329152at2"/>
<feature type="active site" description="Proton donor/acceptor" evidence="4">
    <location>
        <position position="127"/>
    </location>
</feature>
<dbReference type="EMBL" id="AZDJ01000030">
    <property type="protein sequence ID" value="KRK71031.1"/>
    <property type="molecule type" value="Genomic_DNA"/>
</dbReference>
<keyword evidence="2" id="KW-0378">Hydrolase</keyword>
<name>A0A0R1JW32_9LACO</name>
<dbReference type="GO" id="GO:0008234">
    <property type="term" value="F:cysteine-type peptidase activity"/>
    <property type="evidence" value="ECO:0007669"/>
    <property type="project" value="UniProtKB-KW"/>
</dbReference>
<dbReference type="RefSeq" id="WP_054723402.1">
    <property type="nucleotide sequence ID" value="NZ_AZDJ01000030.1"/>
</dbReference>
<gene>
    <name evidence="6" type="ORF">FD02_GL000215</name>
</gene>
<dbReference type="PATRIC" id="fig|1291734.4.peg.223"/>
<keyword evidence="3" id="KW-0788">Thiol protease</keyword>
<evidence type="ECO:0000313" key="6">
    <source>
        <dbReference type="EMBL" id="KRK71031.1"/>
    </source>
</evidence>
<keyword evidence="5" id="KW-0812">Transmembrane</keyword>
<dbReference type="SUPFAM" id="SSF63817">
    <property type="entry name" value="Sortase"/>
    <property type="match status" value="1"/>
</dbReference>
<evidence type="ECO:0008006" key="8">
    <source>
        <dbReference type="Google" id="ProtNLM"/>
    </source>
</evidence>
<evidence type="ECO:0000256" key="2">
    <source>
        <dbReference type="ARBA" id="ARBA00022801"/>
    </source>
</evidence>
<dbReference type="Proteomes" id="UP000051804">
    <property type="component" value="Unassembled WGS sequence"/>
</dbReference>
<keyword evidence="1" id="KW-0645">Protease</keyword>
<dbReference type="STRING" id="1291734.FD02_GL000215"/>